<evidence type="ECO:0000313" key="7">
    <source>
        <dbReference type="Proteomes" id="UP000294911"/>
    </source>
</evidence>
<dbReference type="InterPro" id="IPR018060">
    <property type="entry name" value="HTH_AraC"/>
</dbReference>
<dbReference type="InterPro" id="IPR018062">
    <property type="entry name" value="HTH_AraC-typ_CS"/>
</dbReference>
<comment type="caution">
    <text evidence="6">The sequence shown here is derived from an EMBL/GenBank/DDBJ whole genome shotgun (WGS) entry which is preliminary data.</text>
</comment>
<evidence type="ECO:0000256" key="1">
    <source>
        <dbReference type="ARBA" id="ARBA00023015"/>
    </source>
</evidence>
<keyword evidence="2 6" id="KW-0238">DNA-binding</keyword>
<evidence type="ECO:0000256" key="3">
    <source>
        <dbReference type="ARBA" id="ARBA00023163"/>
    </source>
</evidence>
<dbReference type="EMBL" id="SLXQ01000002">
    <property type="protein sequence ID" value="TCP55270.1"/>
    <property type="molecule type" value="Genomic_DNA"/>
</dbReference>
<feature type="domain" description="HTH araC/xylS-type" evidence="5">
    <location>
        <begin position="103"/>
        <end position="199"/>
    </location>
</feature>
<feature type="region of interest" description="Disordered" evidence="4">
    <location>
        <begin position="1"/>
        <end position="26"/>
    </location>
</feature>
<feature type="compositionally biased region" description="Basic and acidic residues" evidence="4">
    <location>
        <begin position="1"/>
        <end position="10"/>
    </location>
</feature>
<dbReference type="Pfam" id="PF12833">
    <property type="entry name" value="HTH_18"/>
    <property type="match status" value="1"/>
</dbReference>
<keyword evidence="1" id="KW-0805">Transcription regulation</keyword>
<dbReference type="PROSITE" id="PS00041">
    <property type="entry name" value="HTH_ARAC_FAMILY_1"/>
    <property type="match status" value="1"/>
</dbReference>
<organism evidence="6 7">
    <name type="scientific">Tamaricihabitans halophyticus</name>
    <dbReference type="NCBI Taxonomy" id="1262583"/>
    <lineage>
        <taxon>Bacteria</taxon>
        <taxon>Bacillati</taxon>
        <taxon>Actinomycetota</taxon>
        <taxon>Actinomycetes</taxon>
        <taxon>Pseudonocardiales</taxon>
        <taxon>Pseudonocardiaceae</taxon>
        <taxon>Tamaricihabitans</taxon>
    </lineage>
</organism>
<dbReference type="GO" id="GO:0043565">
    <property type="term" value="F:sequence-specific DNA binding"/>
    <property type="evidence" value="ECO:0007669"/>
    <property type="project" value="InterPro"/>
</dbReference>
<accession>A0A4R2QYF2</accession>
<evidence type="ECO:0000259" key="5">
    <source>
        <dbReference type="PROSITE" id="PS01124"/>
    </source>
</evidence>
<gene>
    <name evidence="6" type="ORF">EV191_102482</name>
</gene>
<sequence>MEGAATDRWRGRGRARRRHHRAGQGGVLVAPQASHQAYVSSGYVALFVNPWLTSRAREAAAAPIEPATVRRLLAALRLAGPAPDLPAARRELVTLLGPAPPVDPRVQYVLEALPRTARIADLGAEVGLSLPRLRALVDRDVGISLVRLRQWHRVGHAIAELPRVPVSQAALLAGFADQAHLTRTSRRLVGRTPAAIAGTPS</sequence>
<name>A0A4R2QYF2_9PSEU</name>
<dbReference type="PROSITE" id="PS01124">
    <property type="entry name" value="HTH_ARAC_FAMILY_2"/>
    <property type="match status" value="1"/>
</dbReference>
<dbReference type="OrthoDB" id="4549023at2"/>
<proteinExistence type="predicted"/>
<protein>
    <submittedName>
        <fullName evidence="6">AraC-like DNA-binding protein</fullName>
    </submittedName>
</protein>
<evidence type="ECO:0000256" key="2">
    <source>
        <dbReference type="ARBA" id="ARBA00023125"/>
    </source>
</evidence>
<dbReference type="Proteomes" id="UP000294911">
    <property type="component" value="Unassembled WGS sequence"/>
</dbReference>
<reference evidence="6 7" key="1">
    <citation type="submission" date="2019-03" db="EMBL/GenBank/DDBJ databases">
        <title>Genomic Encyclopedia of Type Strains, Phase IV (KMG-IV): sequencing the most valuable type-strain genomes for metagenomic binning, comparative biology and taxonomic classification.</title>
        <authorList>
            <person name="Goeker M."/>
        </authorList>
    </citation>
    <scope>NUCLEOTIDE SEQUENCE [LARGE SCALE GENOMIC DNA]</scope>
    <source>
        <strain evidence="6 7">DSM 45765</strain>
    </source>
</reference>
<evidence type="ECO:0000256" key="4">
    <source>
        <dbReference type="SAM" id="MobiDB-lite"/>
    </source>
</evidence>
<evidence type="ECO:0000313" key="6">
    <source>
        <dbReference type="EMBL" id="TCP55270.1"/>
    </source>
</evidence>
<dbReference type="SMART" id="SM00342">
    <property type="entry name" value="HTH_ARAC"/>
    <property type="match status" value="1"/>
</dbReference>
<dbReference type="GO" id="GO:0003700">
    <property type="term" value="F:DNA-binding transcription factor activity"/>
    <property type="evidence" value="ECO:0007669"/>
    <property type="project" value="InterPro"/>
</dbReference>
<keyword evidence="7" id="KW-1185">Reference proteome</keyword>
<dbReference type="InterPro" id="IPR050204">
    <property type="entry name" value="AraC_XylS_family_regulators"/>
</dbReference>
<dbReference type="PANTHER" id="PTHR46796">
    <property type="entry name" value="HTH-TYPE TRANSCRIPTIONAL ACTIVATOR RHAS-RELATED"/>
    <property type="match status" value="1"/>
</dbReference>
<dbReference type="Gene3D" id="1.10.10.60">
    <property type="entry name" value="Homeodomain-like"/>
    <property type="match status" value="1"/>
</dbReference>
<dbReference type="AlphaFoldDB" id="A0A4R2QYF2"/>
<keyword evidence="3" id="KW-0804">Transcription</keyword>
<feature type="compositionally biased region" description="Basic residues" evidence="4">
    <location>
        <begin position="11"/>
        <end position="22"/>
    </location>
</feature>